<evidence type="ECO:0000313" key="3">
    <source>
        <dbReference type="Proteomes" id="UP000006469"/>
    </source>
</evidence>
<dbReference type="SUPFAM" id="SSF51658">
    <property type="entry name" value="Xylose isomerase-like"/>
    <property type="match status" value="1"/>
</dbReference>
<name>I3R229_HALMT</name>
<dbReference type="eggNOG" id="arCOG01895">
    <property type="taxonomic scope" value="Archaea"/>
</dbReference>
<proteinExistence type="predicted"/>
<dbReference type="Pfam" id="PF01261">
    <property type="entry name" value="AP_endonuc_2"/>
    <property type="match status" value="1"/>
</dbReference>
<dbReference type="PANTHER" id="PTHR12110">
    <property type="entry name" value="HYDROXYPYRUVATE ISOMERASE"/>
    <property type="match status" value="1"/>
</dbReference>
<feature type="domain" description="Xylose isomerase-like TIM barrel" evidence="1">
    <location>
        <begin position="25"/>
        <end position="235"/>
    </location>
</feature>
<dbReference type="InterPro" id="IPR036237">
    <property type="entry name" value="Xyl_isomerase-like_sf"/>
</dbReference>
<dbReference type="AlphaFoldDB" id="I3R229"/>
<accession>I3R229</accession>
<dbReference type="HOGENOM" id="CLU_050006_7_2_2"/>
<dbReference type="Gene3D" id="3.20.20.150">
    <property type="entry name" value="Divalent-metal-dependent TIM barrel enzymes"/>
    <property type="match status" value="1"/>
</dbReference>
<dbReference type="KEGG" id="hme:HFX_0564"/>
<sequence>MTKRFGASMDLRFEQSFETFVEFLTERGLSHVELRQGYLDTHPDPPSPARVRKVAADHDVTVSYHAPHRECNLANPNETLRKAAVTAVKKSLSAAAAADAGAVVVHGGTLRPYYPERVREVSRDAAVRSLRECTQVAADVGVPLCVENQREKPEKHRLTAYPDRFASLIEDIAEAAPRPSVTLDVGHAKATGVDVSAFLEVLGDDVVVAHLHDNDGTDDSHDPLPAYREVADGLGAEYHVLEMKSLRDIERCVSPQ</sequence>
<dbReference type="Proteomes" id="UP000006469">
    <property type="component" value="Chromosome"/>
</dbReference>
<protein>
    <recommendedName>
        <fullName evidence="1">Xylose isomerase-like TIM barrel domain-containing protein</fullName>
    </recommendedName>
</protein>
<reference evidence="2 3" key="1">
    <citation type="journal article" date="2012" name="J. Bacteriol.">
        <title>Complete genome sequence of the metabolically versatile halophilic archaeon Haloferax mediterranei, a poly(3-hydroxybutyrate-co-3-hydroxyvalerate) producer.</title>
        <authorList>
            <person name="Han J."/>
            <person name="Zhang F."/>
            <person name="Hou J."/>
            <person name="Liu X."/>
            <person name="Li M."/>
            <person name="Liu H."/>
            <person name="Cai L."/>
            <person name="Zhang B."/>
            <person name="Chen Y."/>
            <person name="Zhou J."/>
            <person name="Hu S."/>
            <person name="Xiang H."/>
        </authorList>
    </citation>
    <scope>NUCLEOTIDE SEQUENCE [LARGE SCALE GENOMIC DNA]</scope>
    <source>
        <strain evidence="3">ATCC 33500 / DSM 1411 / JCM 8866 / NBRC 14739 / NCIMB 2177 / R-4</strain>
    </source>
</reference>
<organism evidence="2 3">
    <name type="scientific">Haloferax mediterranei (strain ATCC 33500 / DSM 1411 / JCM 8866 / NBRC 14739 / NCIMB 2177 / R-4)</name>
    <name type="common">Halobacterium mediterranei</name>
    <dbReference type="NCBI Taxonomy" id="523841"/>
    <lineage>
        <taxon>Archaea</taxon>
        <taxon>Methanobacteriati</taxon>
        <taxon>Methanobacteriota</taxon>
        <taxon>Stenosarchaea group</taxon>
        <taxon>Halobacteria</taxon>
        <taxon>Halobacteriales</taxon>
        <taxon>Haloferacaceae</taxon>
        <taxon>Haloferax</taxon>
    </lineage>
</organism>
<dbReference type="EMBL" id="CP001868">
    <property type="protein sequence ID" value="AFK18289.2"/>
    <property type="molecule type" value="Genomic_DNA"/>
</dbReference>
<gene>
    <name evidence="2" type="ordered locus">HFX_0564</name>
</gene>
<evidence type="ECO:0000313" key="2">
    <source>
        <dbReference type="EMBL" id="AFK18289.2"/>
    </source>
</evidence>
<dbReference type="InterPro" id="IPR013022">
    <property type="entry name" value="Xyl_isomerase-like_TIM-brl"/>
</dbReference>
<dbReference type="InterPro" id="IPR050312">
    <property type="entry name" value="IolE/XylAMocC-like"/>
</dbReference>
<dbReference type="STRING" id="523841.HFX_0564"/>
<evidence type="ECO:0000259" key="1">
    <source>
        <dbReference type="Pfam" id="PF01261"/>
    </source>
</evidence>